<evidence type="ECO:0000256" key="6">
    <source>
        <dbReference type="ARBA" id="ARBA00023014"/>
    </source>
</evidence>
<dbReference type="InterPro" id="IPR036010">
    <property type="entry name" value="2Fe-2S_ferredoxin-like_sf"/>
</dbReference>
<dbReference type="Gene3D" id="3.30.70.20">
    <property type="match status" value="1"/>
</dbReference>
<dbReference type="SUPFAM" id="SSF53920">
    <property type="entry name" value="Fe-only hydrogenase"/>
    <property type="match status" value="1"/>
</dbReference>
<evidence type="ECO:0000256" key="4">
    <source>
        <dbReference type="ARBA" id="ARBA00022737"/>
    </source>
</evidence>
<dbReference type="FunFam" id="3.30.70.20:FF:000035">
    <property type="entry name" value="Iron hydrogenase 1"/>
    <property type="match status" value="1"/>
</dbReference>
<evidence type="ECO:0000256" key="2">
    <source>
        <dbReference type="ARBA" id="ARBA00022485"/>
    </source>
</evidence>
<feature type="domain" description="4Fe-4S ferredoxin-type" evidence="8">
    <location>
        <begin position="137"/>
        <end position="166"/>
    </location>
</feature>
<keyword evidence="11" id="KW-1185">Reference proteome</keyword>
<evidence type="ECO:0000256" key="5">
    <source>
        <dbReference type="ARBA" id="ARBA00023004"/>
    </source>
</evidence>
<dbReference type="Pfam" id="PF13510">
    <property type="entry name" value="Fer2_4"/>
    <property type="match status" value="1"/>
</dbReference>
<organism evidence="10 11">
    <name type="scientific">Pleomorphomonas diazotrophica</name>
    <dbReference type="NCBI Taxonomy" id="1166257"/>
    <lineage>
        <taxon>Bacteria</taxon>
        <taxon>Pseudomonadati</taxon>
        <taxon>Pseudomonadota</taxon>
        <taxon>Alphaproteobacteria</taxon>
        <taxon>Hyphomicrobiales</taxon>
        <taxon>Pleomorphomonadaceae</taxon>
        <taxon>Pleomorphomonas</taxon>
    </lineage>
</organism>
<dbReference type="InterPro" id="IPR017896">
    <property type="entry name" value="4Fe4S_Fe-S-bd"/>
</dbReference>
<dbReference type="AlphaFoldDB" id="A0A2N3LTB4"/>
<evidence type="ECO:0000256" key="3">
    <source>
        <dbReference type="ARBA" id="ARBA00022723"/>
    </source>
</evidence>
<dbReference type="InterPro" id="IPR049830">
    <property type="entry name" value="HndD"/>
</dbReference>
<dbReference type="PROSITE" id="PS00198">
    <property type="entry name" value="4FE4S_FER_1"/>
    <property type="match status" value="1"/>
</dbReference>
<dbReference type="SMART" id="SM00902">
    <property type="entry name" value="Fe_hyd_SSU"/>
    <property type="match status" value="1"/>
</dbReference>
<comment type="similarity">
    <text evidence="1">Belongs to the complex I 75 kDa subunit family.</text>
</comment>
<dbReference type="GO" id="GO:0008901">
    <property type="term" value="F:ferredoxin hydrogenase activity"/>
    <property type="evidence" value="ECO:0007669"/>
    <property type="project" value="InterPro"/>
</dbReference>
<dbReference type="NCBIfam" id="NF040763">
    <property type="entry name" value="FeFe_hydrog_A6"/>
    <property type="match status" value="1"/>
</dbReference>
<evidence type="ECO:0000313" key="11">
    <source>
        <dbReference type="Proteomes" id="UP000233491"/>
    </source>
</evidence>
<comment type="caution">
    <text evidence="10">The sequence shown here is derived from an EMBL/GenBank/DDBJ whole genome shotgun (WGS) entry which is preliminary data.</text>
</comment>
<dbReference type="SUPFAM" id="SSF54292">
    <property type="entry name" value="2Fe-2S ferredoxin-like"/>
    <property type="match status" value="1"/>
</dbReference>
<dbReference type="PROSITE" id="PS51839">
    <property type="entry name" value="4FE4S_HC3"/>
    <property type="match status" value="1"/>
</dbReference>
<dbReference type="GO" id="GO:0051539">
    <property type="term" value="F:4 iron, 4 sulfur cluster binding"/>
    <property type="evidence" value="ECO:0007669"/>
    <property type="project" value="UniProtKB-KW"/>
</dbReference>
<keyword evidence="3" id="KW-0479">Metal-binding</keyword>
<feature type="domain" description="2Fe-2S ferredoxin-type" evidence="7">
    <location>
        <begin position="1"/>
        <end position="78"/>
    </location>
</feature>
<dbReference type="CDD" id="cd00207">
    <property type="entry name" value="fer2"/>
    <property type="match status" value="1"/>
</dbReference>
<gene>
    <name evidence="10" type="ORF">CXZ10_18920</name>
</gene>
<dbReference type="Gene3D" id="4.10.260.20">
    <property type="entry name" value="Iron hydrogenase, small subunit"/>
    <property type="match status" value="1"/>
</dbReference>
<keyword evidence="6" id="KW-0411">Iron-sulfur</keyword>
<keyword evidence="2" id="KW-0004">4Fe-4S</keyword>
<accession>A0A2N3LTB4</accession>
<dbReference type="NCBIfam" id="TIGR02512">
    <property type="entry name" value="FeFe_hydrog_A"/>
    <property type="match status" value="1"/>
</dbReference>
<protein>
    <submittedName>
        <fullName evidence="10">Ferredoxin</fullName>
    </submittedName>
</protein>
<dbReference type="InterPro" id="IPR019574">
    <property type="entry name" value="NADH_UbQ_OxRdtase_Gsu_4Fe4S-bd"/>
</dbReference>
<evidence type="ECO:0000256" key="1">
    <source>
        <dbReference type="ARBA" id="ARBA00005404"/>
    </source>
</evidence>
<dbReference type="InterPro" id="IPR050340">
    <property type="entry name" value="Cytosolic_Fe-S_CAF"/>
</dbReference>
<evidence type="ECO:0000313" key="10">
    <source>
        <dbReference type="EMBL" id="PKR87848.1"/>
    </source>
</evidence>
<dbReference type="OrthoDB" id="9816402at2"/>
<dbReference type="Pfam" id="PF02256">
    <property type="entry name" value="Fe_hyd_SSU"/>
    <property type="match status" value="1"/>
</dbReference>
<dbReference type="InterPro" id="IPR036991">
    <property type="entry name" value="Fe_hydrogenase_ssu_sf"/>
</dbReference>
<dbReference type="SUPFAM" id="SSF54862">
    <property type="entry name" value="4Fe-4S ferredoxins"/>
    <property type="match status" value="1"/>
</dbReference>
<dbReference type="Gene3D" id="3.40.50.1780">
    <property type="match status" value="1"/>
</dbReference>
<dbReference type="InterPro" id="IPR003149">
    <property type="entry name" value="Fe_hydrogenase_ssu"/>
</dbReference>
<dbReference type="GO" id="GO:0005506">
    <property type="term" value="F:iron ion binding"/>
    <property type="evidence" value="ECO:0007669"/>
    <property type="project" value="InterPro"/>
</dbReference>
<dbReference type="InterPro" id="IPR001041">
    <property type="entry name" value="2Fe-2S_ferredoxin-type"/>
</dbReference>
<keyword evidence="5" id="KW-0408">Iron</keyword>
<dbReference type="Pfam" id="PF10588">
    <property type="entry name" value="NADH-G_4Fe-4S_3"/>
    <property type="match status" value="1"/>
</dbReference>
<dbReference type="InterPro" id="IPR013352">
    <property type="entry name" value="Fe_hydrogenase_subset"/>
</dbReference>
<dbReference type="InterPro" id="IPR017900">
    <property type="entry name" value="4Fe4S_Fe_S_CS"/>
</dbReference>
<evidence type="ECO:0000259" key="8">
    <source>
        <dbReference type="PROSITE" id="PS51379"/>
    </source>
</evidence>
<dbReference type="EMBL" id="PJNW01000016">
    <property type="protein sequence ID" value="PKR87848.1"/>
    <property type="molecule type" value="Genomic_DNA"/>
</dbReference>
<keyword evidence="4" id="KW-0677">Repeat</keyword>
<dbReference type="PANTHER" id="PTHR11615">
    <property type="entry name" value="NITRATE, FORMATE, IRON DEHYDROGENASE"/>
    <property type="match status" value="1"/>
</dbReference>
<dbReference type="Proteomes" id="UP000233491">
    <property type="component" value="Unassembled WGS sequence"/>
</dbReference>
<dbReference type="Gene3D" id="3.10.20.740">
    <property type="match status" value="1"/>
</dbReference>
<evidence type="ECO:0000259" key="7">
    <source>
        <dbReference type="PROSITE" id="PS51085"/>
    </source>
</evidence>
<proteinExistence type="inferred from homology"/>
<feature type="domain" description="4Fe-4S His(Cys)3-ligated-type" evidence="9">
    <location>
        <begin position="78"/>
        <end position="117"/>
    </location>
</feature>
<evidence type="ECO:0000259" key="9">
    <source>
        <dbReference type="PROSITE" id="PS51839"/>
    </source>
</evidence>
<dbReference type="PROSITE" id="PS51379">
    <property type="entry name" value="4FE4S_FER_2"/>
    <property type="match status" value="2"/>
</dbReference>
<sequence length="581" mass="63089">MINATINGVPVEVAPGTTILDAARKVHVKIPTLCKHPDLEATGACGICIVKVKNTGKMLRSCCTPIDEGMDILTETPEIVEVRRGVLELTLSRHPNECLTCLRNQNCELQALAADFGMTGSDLPNVVPDLPLDTSTRSIVLDPRKCVLCGRCITVCQQHQNVWALSFLNRGFKTRIAAAGDIPLADSPCVRCGQCSAHCPTGAIVEYDETVDVWNKLQDPDAYCVVQIAPAVRVAVGEAFGFPIGANLTGKIYASLRRMGFKAVFDTNFGADLTIIEEASEFKSRLLDGTGALPLITSCCPGWVDFMEKFHGDMIDHFSSCKSPHEMVGALSKTYYAHKMGIDPAKVFVVSVMPCTAKKSEIIRSKEMSSSGYQDVDVSLTTREFARMIKQSGIDFVSIPEEQPDHMLGAYTGAGTIFGATGGVMEAALRTAHYYVTGHDAPRVDFEMTRGLEGVKEGRLTVAGKEIRVAVAHGLANVEEVLEKVRAAREAGEEVPYHFIEVMACAGGCVGGGGQPYGATNELRSKRAAGLYQEDQAGLWRCSHHNPYIKQLYADFLGEIGGHEAHELLHTSYQVLPEYKR</sequence>
<dbReference type="Gene3D" id="3.40.950.10">
    <property type="entry name" value="Fe-only Hydrogenase (Larger Subunit), Chain L, domain 3"/>
    <property type="match status" value="1"/>
</dbReference>
<reference evidence="10 11" key="1">
    <citation type="submission" date="2017-12" db="EMBL/GenBank/DDBJ databases">
        <title>Anaerobic carbon monoxide metabolism by Pleomorphomonas carboxyditropha sp. nov., a new mesophilic hydrogenogenic carboxidotroph.</title>
        <authorList>
            <person name="Esquivel-Elizondo S."/>
            <person name="Krajmalnik-Brown R."/>
        </authorList>
    </citation>
    <scope>NUCLEOTIDE SEQUENCE [LARGE SCALE GENOMIC DNA]</scope>
    <source>
        <strain evidence="10 11">R5-392</strain>
    </source>
</reference>
<dbReference type="InterPro" id="IPR009016">
    <property type="entry name" value="Fe_hydrogenase"/>
</dbReference>
<feature type="domain" description="4Fe-4S ferredoxin-type" evidence="8">
    <location>
        <begin position="180"/>
        <end position="210"/>
    </location>
</feature>
<dbReference type="Pfam" id="PF02906">
    <property type="entry name" value="Fe_hyd_lg_C"/>
    <property type="match status" value="1"/>
</dbReference>
<dbReference type="InterPro" id="IPR004108">
    <property type="entry name" value="Fe_hydrogenase_lsu_C"/>
</dbReference>
<dbReference type="PROSITE" id="PS51085">
    <property type="entry name" value="2FE2S_FER_2"/>
    <property type="match status" value="1"/>
</dbReference>
<dbReference type="SMART" id="SM00929">
    <property type="entry name" value="NADH-G_4Fe-4S_3"/>
    <property type="match status" value="1"/>
</dbReference>
<name>A0A2N3LTB4_9HYPH</name>